<protein>
    <submittedName>
        <fullName evidence="2">Uncharacterized protein</fullName>
    </submittedName>
</protein>
<comment type="caution">
    <text evidence="2">The sequence shown here is derived from an EMBL/GenBank/DDBJ whole genome shotgun (WGS) entry which is preliminary data.</text>
</comment>
<keyword evidence="3" id="KW-1185">Reference proteome</keyword>
<name>A0ABU0H6N4_9HYPH</name>
<feature type="region of interest" description="Disordered" evidence="1">
    <location>
        <begin position="88"/>
        <end position="108"/>
    </location>
</feature>
<evidence type="ECO:0000256" key="1">
    <source>
        <dbReference type="SAM" id="MobiDB-lite"/>
    </source>
</evidence>
<dbReference type="EMBL" id="JAUSVO010000003">
    <property type="protein sequence ID" value="MDQ0437975.1"/>
    <property type="molecule type" value="Genomic_DNA"/>
</dbReference>
<evidence type="ECO:0000313" key="3">
    <source>
        <dbReference type="Proteomes" id="UP001241603"/>
    </source>
</evidence>
<reference evidence="2 3" key="1">
    <citation type="submission" date="2023-07" db="EMBL/GenBank/DDBJ databases">
        <title>Genomic Encyclopedia of Type Strains, Phase IV (KMG-IV): sequencing the most valuable type-strain genomes for metagenomic binning, comparative biology and taxonomic classification.</title>
        <authorList>
            <person name="Goeker M."/>
        </authorList>
    </citation>
    <scope>NUCLEOTIDE SEQUENCE [LARGE SCALE GENOMIC DNA]</scope>
    <source>
        <strain evidence="2 3">B6-8</strain>
    </source>
</reference>
<accession>A0ABU0H6N4</accession>
<proteinExistence type="predicted"/>
<evidence type="ECO:0000313" key="2">
    <source>
        <dbReference type="EMBL" id="MDQ0437975.1"/>
    </source>
</evidence>
<dbReference type="Proteomes" id="UP001241603">
    <property type="component" value="Unassembled WGS sequence"/>
</dbReference>
<gene>
    <name evidence="2" type="ORF">QO014_002367</name>
</gene>
<sequence length="108" mass="10844">MQAVAAKRMEVTIDSLAKELEEARLIAIAEKQAAAAVSATMGKAKLFGFGVENKRISGPGGGAIPVEIDLSKVSNEQLDALEALFGKIAGGSGGDDDGDPSGEAEAGG</sequence>
<organism evidence="2 3">
    <name type="scientific">Kaistia dalseonensis</name>
    <dbReference type="NCBI Taxonomy" id="410840"/>
    <lineage>
        <taxon>Bacteria</taxon>
        <taxon>Pseudomonadati</taxon>
        <taxon>Pseudomonadota</taxon>
        <taxon>Alphaproteobacteria</taxon>
        <taxon>Hyphomicrobiales</taxon>
        <taxon>Kaistiaceae</taxon>
        <taxon>Kaistia</taxon>
    </lineage>
</organism>